<gene>
    <name evidence="2" type="ORF">COU35_04625</name>
</gene>
<dbReference type="PROSITE" id="PS00409">
    <property type="entry name" value="PROKAR_NTER_METHYL"/>
    <property type="match status" value="1"/>
</dbReference>
<protein>
    <submittedName>
        <fullName evidence="2">Uncharacterized protein</fullName>
    </submittedName>
</protein>
<accession>A0A2H0TPM1</accession>
<proteinExistence type="predicted"/>
<organism evidence="2 3">
    <name type="scientific">Candidatus Magasanikbacteria bacterium CG10_big_fil_rev_8_21_14_0_10_47_10</name>
    <dbReference type="NCBI Taxonomy" id="1974652"/>
    <lineage>
        <taxon>Bacteria</taxon>
        <taxon>Candidatus Magasanikiibacteriota</taxon>
    </lineage>
</organism>
<comment type="caution">
    <text evidence="2">The sequence shown here is derived from an EMBL/GenBank/DDBJ whole genome shotgun (WGS) entry which is preliminary data.</text>
</comment>
<dbReference type="Proteomes" id="UP000230154">
    <property type="component" value="Unassembled WGS sequence"/>
</dbReference>
<name>A0A2H0TPM1_9BACT</name>
<keyword evidence="1" id="KW-0472">Membrane</keyword>
<evidence type="ECO:0000256" key="1">
    <source>
        <dbReference type="SAM" id="Phobius"/>
    </source>
</evidence>
<sequence>MRITTDKRGLSLLEAMLGIAVFAILAASILSLSAGNGRADVQSTHYVQATSLAEEGLEAVRSIRDRAYNEFTYSTSSVSVSGAQWIFDGENTTETIGDYVRTITFEDVCRDGSSDIVTCPGTYTDEHLKLASVLVEWQPRPGVTSTVERVAYVSNWDSSDWTQTDWVGGAGQSLWSDATKYDSDDSNVNVSVAGEVTLASAGGGCGTNIWEFTTPGQYSYDSGKIEVTGGNAQLKGSAPALSGIADAVLSSFEFDTVDGHEPDIIHVSGDIYAIAYRGDNGDGWLATVDIDSAGTITASVIDTLEFDATDADTPDIFHVSGDVYGIAYNGPGVDGWLVTMTIDSSGNIGASVIDSLEYDTSNGETPNVIAIAGDIYAIVYQGPAGDGWLATVDIDSAGNIANSVVDSFEYDTDSGQGPDIVHISGDVYAIAYNGSGGDGWLATVSINASGAITASTIDTFEFDTNDANRPELQHVSGDVYAIAYDGPGADGWLVTVTIDTSGNITNSLIDSLEFDTSSGITPSILYATGTAYLVAYNGPGSDGFVQLIDIQTDGNIAASAIDILEFDTSDGTNPTMVEIVAGDIYAISYEGVAGDGFVITIDLETASTYPSDTPSINPTASFSVPAIDTWSAFAETASKDGGEIYYQLSEDAGSTWQYWTGAAWASAVGATDYNISSVINTNIQTFSTSTGAIMFKAFLESDSAQFVQLDNVTISCEQSYDWTFSNSGDYQFDSAKIEVTGGYAQLKAGAASLSGIADAVIDSFEFDTSNGAETHMIHVSGDIYAIAYQGPGSDGWLATVDIDIAGTIVASVIDTLEFDTSQGGEPYIFHVSGDVYGIAYAGPGTDGWLATMTIDSSGNIGNSVVDSLEYDTGNGDVPSVVHVSGDVYAIAYQGPGTDGWLATVTIDSSGNIGAGTVDTLEWDNNNGREPSMVHVSGDYYAIAYRGPGNDGWVATVTIDSSGNIGAGTVDSFEFDPSDGFRPDLEHVSGDYYAVAYQGANGDGWLATMTIDSSGNIGGSTVDTFEFDTNDASYPDLLYATGDYYFIAYSGVAGDGFITMIDIATNGQIGAAVLDTLEFDTADAYYPSIVELAAADTYAIAYQSTGSDGFVTTIELESSSSYPTDVPPVTASTSLSLASPEQWTGFTETAIKNGGEVYYQLSDDEGATWQYWNGSSWAAAGASNYNTAAIVDTNIGDFSTSSGKIVLKSFLQSDGTQFVRLDNVRVDYGESGGGGGYALSGWVIGSAFDMSDASPVQLVEWDQSIPACTPTCEAKIQLRTAPDSGGSPGAWTAWYGESGAATYFTDNTGSLVSTSLNGNRWAQYRLELIGDGTNTPTFSEIRVNYR</sequence>
<keyword evidence="1" id="KW-1133">Transmembrane helix</keyword>
<evidence type="ECO:0000313" key="3">
    <source>
        <dbReference type="Proteomes" id="UP000230154"/>
    </source>
</evidence>
<dbReference type="EMBL" id="PFCB01000030">
    <property type="protein sequence ID" value="PIR74095.1"/>
    <property type="molecule type" value="Genomic_DNA"/>
</dbReference>
<keyword evidence="1" id="KW-0812">Transmembrane</keyword>
<evidence type="ECO:0000313" key="2">
    <source>
        <dbReference type="EMBL" id="PIR74095.1"/>
    </source>
</evidence>
<reference evidence="3" key="1">
    <citation type="submission" date="2017-09" db="EMBL/GenBank/DDBJ databases">
        <title>Depth-based differentiation of microbial function through sediment-hosted aquifers and enrichment of novel symbionts in the deep terrestrial subsurface.</title>
        <authorList>
            <person name="Probst A.J."/>
            <person name="Ladd B."/>
            <person name="Jarett J.K."/>
            <person name="Geller-Mcgrath D.E."/>
            <person name="Sieber C.M.K."/>
            <person name="Emerson J.B."/>
            <person name="Anantharaman K."/>
            <person name="Thomas B.C."/>
            <person name="Malmstrom R."/>
            <person name="Stieglmeier M."/>
            <person name="Klingl A."/>
            <person name="Woyke T."/>
            <person name="Ryan C.M."/>
            <person name="Banfield J.F."/>
        </authorList>
    </citation>
    <scope>NUCLEOTIDE SEQUENCE [LARGE SCALE GENOMIC DNA]</scope>
</reference>
<dbReference type="InterPro" id="IPR012902">
    <property type="entry name" value="N_methyl_site"/>
</dbReference>
<feature type="transmembrane region" description="Helical" evidence="1">
    <location>
        <begin position="12"/>
        <end position="34"/>
    </location>
</feature>